<dbReference type="GO" id="GO:0004567">
    <property type="term" value="F:beta-mannosidase activity"/>
    <property type="evidence" value="ECO:0007669"/>
    <property type="project" value="UniProtKB-EC"/>
</dbReference>
<dbReference type="Proteomes" id="UP001642501">
    <property type="component" value="Unassembled WGS sequence"/>
</dbReference>
<comment type="similarity">
    <text evidence="8">Belongs to the glycosyl hydrolase 2 family. Beta-mannosidase B subfamily.</text>
</comment>
<protein>
    <recommendedName>
        <fullName evidence="9">Beta-mannosidase B</fullName>
        <ecNumber evidence="3">3.2.1.25</ecNumber>
    </recommendedName>
    <alternativeName>
        <fullName evidence="10">Mannanase B</fullName>
    </alternativeName>
</protein>
<organism evidence="14 15">
    <name type="scientific">Sporothrix epigloea</name>
    <dbReference type="NCBI Taxonomy" id="1892477"/>
    <lineage>
        <taxon>Eukaryota</taxon>
        <taxon>Fungi</taxon>
        <taxon>Dikarya</taxon>
        <taxon>Ascomycota</taxon>
        <taxon>Pezizomycotina</taxon>
        <taxon>Sordariomycetes</taxon>
        <taxon>Sordariomycetidae</taxon>
        <taxon>Ophiostomatales</taxon>
        <taxon>Ophiostomataceae</taxon>
        <taxon>Sporothrix</taxon>
    </lineage>
</organism>
<dbReference type="PANTHER" id="PTHR43730">
    <property type="entry name" value="BETA-MANNOSIDASE"/>
    <property type="match status" value="1"/>
</dbReference>
<feature type="domain" description="Glycoside hydrolase family 2 immunoglobulin-like beta-sandwich" evidence="11">
    <location>
        <begin position="198"/>
        <end position="322"/>
    </location>
</feature>
<dbReference type="Pfam" id="PF17786">
    <property type="entry name" value="Mannosidase_ig"/>
    <property type="match status" value="1"/>
</dbReference>
<evidence type="ECO:0000256" key="7">
    <source>
        <dbReference type="ARBA" id="ARBA00023326"/>
    </source>
</evidence>
<dbReference type="Gene3D" id="2.60.120.260">
    <property type="entry name" value="Galactose-binding domain-like"/>
    <property type="match status" value="1"/>
</dbReference>
<proteinExistence type="inferred from homology"/>
<evidence type="ECO:0000256" key="6">
    <source>
        <dbReference type="ARBA" id="ARBA00023295"/>
    </source>
</evidence>
<keyword evidence="6 14" id="KW-0326">Glycosidase</keyword>
<evidence type="ECO:0000256" key="5">
    <source>
        <dbReference type="ARBA" id="ARBA00023277"/>
    </source>
</evidence>
<dbReference type="InterPro" id="IPR050887">
    <property type="entry name" value="Beta-mannosidase_GH2"/>
</dbReference>
<dbReference type="SUPFAM" id="SSF51445">
    <property type="entry name" value="(Trans)glycosidases"/>
    <property type="match status" value="1"/>
</dbReference>
<dbReference type="SUPFAM" id="SSF49785">
    <property type="entry name" value="Galactose-binding domain-like"/>
    <property type="match status" value="1"/>
</dbReference>
<evidence type="ECO:0000259" key="12">
    <source>
        <dbReference type="Pfam" id="PF17786"/>
    </source>
</evidence>
<evidence type="ECO:0000256" key="4">
    <source>
        <dbReference type="ARBA" id="ARBA00022801"/>
    </source>
</evidence>
<dbReference type="InterPro" id="IPR036156">
    <property type="entry name" value="Beta-gal/glucu_dom_sf"/>
</dbReference>
<dbReference type="PANTHER" id="PTHR43730:SF1">
    <property type="entry name" value="BETA-MANNOSIDASE"/>
    <property type="match status" value="1"/>
</dbReference>
<evidence type="ECO:0000313" key="14">
    <source>
        <dbReference type="EMBL" id="CAK7269433.1"/>
    </source>
</evidence>
<dbReference type="Gene3D" id="2.60.40.10">
    <property type="entry name" value="Immunoglobulins"/>
    <property type="match status" value="1"/>
</dbReference>
<evidence type="ECO:0000256" key="10">
    <source>
        <dbReference type="ARBA" id="ARBA00041614"/>
    </source>
</evidence>
<dbReference type="InterPro" id="IPR006102">
    <property type="entry name" value="Ig-like_GH2"/>
</dbReference>
<keyword evidence="4 14" id="KW-0378">Hydrolase</keyword>
<evidence type="ECO:0000259" key="11">
    <source>
        <dbReference type="Pfam" id="PF00703"/>
    </source>
</evidence>
<keyword evidence="5" id="KW-0119">Carbohydrate metabolism</keyword>
<dbReference type="InterPro" id="IPR008979">
    <property type="entry name" value="Galactose-bd-like_sf"/>
</dbReference>
<gene>
    <name evidence="14" type="primary">MAN9</name>
    <name evidence="14" type="ORF">SEPCBS57363_003597</name>
</gene>
<dbReference type="Gene3D" id="3.20.20.80">
    <property type="entry name" value="Glycosidases"/>
    <property type="match status" value="1"/>
</dbReference>
<reference evidence="14 15" key="1">
    <citation type="submission" date="2024-01" db="EMBL/GenBank/DDBJ databases">
        <authorList>
            <person name="Allen C."/>
            <person name="Tagirdzhanova G."/>
        </authorList>
    </citation>
    <scope>NUCLEOTIDE SEQUENCE [LARGE SCALE GENOMIC DNA]</scope>
    <source>
        <strain evidence="14 15">CBS 573.63</strain>
    </source>
</reference>
<evidence type="ECO:0000313" key="15">
    <source>
        <dbReference type="Proteomes" id="UP001642501"/>
    </source>
</evidence>
<dbReference type="EMBL" id="CAWUOM010000059">
    <property type="protein sequence ID" value="CAK7269433.1"/>
    <property type="molecule type" value="Genomic_DNA"/>
</dbReference>
<dbReference type="SUPFAM" id="SSF49303">
    <property type="entry name" value="beta-Galactosidase/glucuronidase domain"/>
    <property type="match status" value="2"/>
</dbReference>
<comment type="caution">
    <text evidence="14">The sequence shown here is derived from an EMBL/GenBank/DDBJ whole genome shotgun (WGS) entry which is preliminary data.</text>
</comment>
<keyword evidence="15" id="KW-1185">Reference proteome</keyword>
<dbReference type="InterPro" id="IPR013783">
    <property type="entry name" value="Ig-like_fold"/>
</dbReference>
<dbReference type="InterPro" id="IPR017853">
    <property type="entry name" value="GH"/>
</dbReference>
<feature type="domain" description="Mannosidase Ig/CBM-like" evidence="12">
    <location>
        <begin position="717"/>
        <end position="808"/>
    </location>
</feature>
<dbReference type="EC" id="3.2.1.25" evidence="3"/>
<comment type="pathway">
    <text evidence="2">Glycan metabolism; N-glycan degradation.</text>
</comment>
<comment type="catalytic activity">
    <reaction evidence="1">
        <text>Hydrolysis of terminal, non-reducing beta-D-mannose residues in beta-D-mannosides.</text>
        <dbReference type="EC" id="3.2.1.25"/>
    </reaction>
</comment>
<dbReference type="Pfam" id="PF22666">
    <property type="entry name" value="Glyco_hydro_2_N2"/>
    <property type="match status" value="1"/>
</dbReference>
<evidence type="ECO:0000259" key="13">
    <source>
        <dbReference type="Pfam" id="PF22666"/>
    </source>
</evidence>
<evidence type="ECO:0000256" key="3">
    <source>
        <dbReference type="ARBA" id="ARBA00012754"/>
    </source>
</evidence>
<dbReference type="InterPro" id="IPR041447">
    <property type="entry name" value="Mannosidase_ig"/>
</dbReference>
<dbReference type="Pfam" id="PF00703">
    <property type="entry name" value="Glyco_hydro_2"/>
    <property type="match status" value="1"/>
</dbReference>
<feature type="domain" description="Beta-mannosidase-like galactose-binding" evidence="13">
    <location>
        <begin position="12"/>
        <end position="189"/>
    </location>
</feature>
<evidence type="ECO:0000256" key="8">
    <source>
        <dbReference type="ARBA" id="ARBA00038429"/>
    </source>
</evidence>
<dbReference type="InterPro" id="IPR054593">
    <property type="entry name" value="Beta-mannosidase-like_N2"/>
</dbReference>
<evidence type="ECO:0000256" key="9">
    <source>
        <dbReference type="ARBA" id="ARBA00041069"/>
    </source>
</evidence>
<evidence type="ECO:0000256" key="1">
    <source>
        <dbReference type="ARBA" id="ARBA00000829"/>
    </source>
</evidence>
<evidence type="ECO:0000256" key="2">
    <source>
        <dbReference type="ARBA" id="ARBA00004740"/>
    </source>
</evidence>
<name>A0ABP0DMC0_9PEZI</name>
<accession>A0ABP0DMC0</accession>
<sequence>MSRIVVPLEQGWSFQQADLDEAQWLPVSQFPTNVHMDLLAHGKIPDPFVGKNEELVQWVGEKRWIYKTTFVIPKWNTAAAAAETKTVLAFDGLDTFATVVLNGTTILESNNMFLPYRVDVGSVVRASAPNELVITFDSAYLRGWDLVEKYPDHKWGCWNGDNSRLAVRKAQYHWGWDWGPVLLTCGPWRPIHVEVYTARIADLSFDTTVEESLQTATVVARAEIEVAEAAKANGLYTFTVQFDVFLDDLAVASEIVKVTASGATGSESDNNMDGVASATFHISRPALWYPARYGKQTMYTVKATLMVHNDVADTATKRIGLRHALLVQDALEAQPGTSFYFKVNNIPIFCGGSNWIPADSFIPRIDRKRYRDWVTLARDGHQAMIRIWGGGIYEEQAFYDACDELGILVWQDFMFGCGNYPAWPELRESIRREAAANVRLLRHHPSIVIWAGNNEDYQYQESENLTYDYANKDAESWLETDFPARYIYEKILADVCAELIPNTPYHYGSPWGGGVDTHDPTVGDIHQWNVWHGTQEKYQNWDRLVGRFVSEFGMQAFPSVRTIDAFLQQGRSDPDRFAQSATVDYHNKAVGHERRLALYLAENLRHALDPLEQFVYYTQLMQAECLASAYRLWRRQWQGQKREYCGGALVWQLNDCWPATSWSICDYRLRPKHAYFAVKREMAPVTVSMTRREHVHGADDGDSGRGHSRIGIVKTMQIEIWASNLTAVDLAGIDCVVRAWNVETGEQTCEKRVAKEIVLPANRSIEIADLAVPGVQGDEARTVVATYLVAADNRQIARYVNWPEPLKYLHLPQPKQLTVRLATKKASNDNGDTVDAIELSAEVPVKGLAVEVHEDESNAKADAVRLDDNLVDLVPGEMLRIAVKGAMATTRFTTRYLGIPA</sequence>
<keyword evidence="7" id="KW-0624">Polysaccharide degradation</keyword>